<gene>
    <name evidence="2" type="ORF">BaRGS_00033635</name>
</gene>
<feature type="region of interest" description="Disordered" evidence="1">
    <location>
        <begin position="33"/>
        <end position="59"/>
    </location>
</feature>
<name>A0ABD0JK59_9CAEN</name>
<dbReference type="EMBL" id="JACVVK020000414">
    <property type="protein sequence ID" value="KAK7475143.1"/>
    <property type="molecule type" value="Genomic_DNA"/>
</dbReference>
<accession>A0ABD0JK59</accession>
<evidence type="ECO:0000313" key="3">
    <source>
        <dbReference type="Proteomes" id="UP001519460"/>
    </source>
</evidence>
<dbReference type="AlphaFoldDB" id="A0ABD0JK59"/>
<feature type="compositionally biased region" description="Polar residues" evidence="1">
    <location>
        <begin position="150"/>
        <end position="163"/>
    </location>
</feature>
<organism evidence="2 3">
    <name type="scientific">Batillaria attramentaria</name>
    <dbReference type="NCBI Taxonomy" id="370345"/>
    <lineage>
        <taxon>Eukaryota</taxon>
        <taxon>Metazoa</taxon>
        <taxon>Spiralia</taxon>
        <taxon>Lophotrochozoa</taxon>
        <taxon>Mollusca</taxon>
        <taxon>Gastropoda</taxon>
        <taxon>Caenogastropoda</taxon>
        <taxon>Sorbeoconcha</taxon>
        <taxon>Cerithioidea</taxon>
        <taxon>Batillariidae</taxon>
        <taxon>Batillaria</taxon>
    </lineage>
</organism>
<proteinExistence type="predicted"/>
<reference evidence="2 3" key="1">
    <citation type="journal article" date="2023" name="Sci. Data">
        <title>Genome assembly of the Korean intertidal mud-creeper Batillaria attramentaria.</title>
        <authorList>
            <person name="Patra A.K."/>
            <person name="Ho P.T."/>
            <person name="Jun S."/>
            <person name="Lee S.J."/>
            <person name="Kim Y."/>
            <person name="Won Y.J."/>
        </authorList>
    </citation>
    <scope>NUCLEOTIDE SEQUENCE [LARGE SCALE GENOMIC DNA]</scope>
    <source>
        <strain evidence="2">Wonlab-2016</strain>
    </source>
</reference>
<evidence type="ECO:0000256" key="1">
    <source>
        <dbReference type="SAM" id="MobiDB-lite"/>
    </source>
</evidence>
<keyword evidence="3" id="KW-1185">Reference proteome</keyword>
<dbReference type="Proteomes" id="UP001519460">
    <property type="component" value="Unassembled WGS sequence"/>
</dbReference>
<comment type="caution">
    <text evidence="2">The sequence shown here is derived from an EMBL/GenBank/DDBJ whole genome shotgun (WGS) entry which is preliminary data.</text>
</comment>
<sequence>MVPFNQLVLHIGNQRPDLDLHFFSWNTSGVPNTPLQLVPPPPFRKMSSKPASPSLRRQGEPFFGFRCKTERRAKSVKQVSIATARNRATEPDRNFVSLAASKPLQPSIHPTTHFSWRVPGANHAAGKSSPLLGDNKKKQTSPTRQDKPDPSTNKPQQRVCQSSNRRRATDEKKNHKSISIWKHQTARSSLKSPQTNALAISLRRCSLALFRPDISHSGLPGLDGTGNGLQRLAKFRLHRKGVPIGSHRTTPEAPVRQKESGVMNSNTCVCVSVPLSLSVCFFSAKLLALVTNVSPGKVTS</sequence>
<feature type="region of interest" description="Disordered" evidence="1">
    <location>
        <begin position="104"/>
        <end position="191"/>
    </location>
</feature>
<evidence type="ECO:0000313" key="2">
    <source>
        <dbReference type="EMBL" id="KAK7475143.1"/>
    </source>
</evidence>
<protein>
    <submittedName>
        <fullName evidence="2">Uncharacterized protein</fullName>
    </submittedName>
</protein>